<name>A0ABQ6E3M0_9GAMM</name>
<organism evidence="2 3">
    <name type="scientific">Psychromonas marina</name>
    <dbReference type="NCBI Taxonomy" id="88364"/>
    <lineage>
        <taxon>Bacteria</taxon>
        <taxon>Pseudomonadati</taxon>
        <taxon>Pseudomonadota</taxon>
        <taxon>Gammaproteobacteria</taxon>
        <taxon>Alteromonadales</taxon>
        <taxon>Psychromonadaceae</taxon>
        <taxon>Psychromonas</taxon>
    </lineage>
</organism>
<reference evidence="3" key="1">
    <citation type="journal article" date="2019" name="Int. J. Syst. Evol. Microbiol.">
        <title>The Global Catalogue of Microorganisms (GCM) 10K type strain sequencing project: providing services to taxonomists for standard genome sequencing and annotation.</title>
        <authorList>
            <consortium name="The Broad Institute Genomics Platform"/>
            <consortium name="The Broad Institute Genome Sequencing Center for Infectious Disease"/>
            <person name="Wu L."/>
            <person name="Ma J."/>
        </authorList>
    </citation>
    <scope>NUCLEOTIDE SEQUENCE [LARGE SCALE GENOMIC DNA]</scope>
    <source>
        <strain evidence="3">NBRC 103166</strain>
    </source>
</reference>
<accession>A0ABQ6E3M0</accession>
<evidence type="ECO:0008006" key="4">
    <source>
        <dbReference type="Google" id="ProtNLM"/>
    </source>
</evidence>
<dbReference type="EMBL" id="BSPQ01000015">
    <property type="protein sequence ID" value="GLS91808.1"/>
    <property type="molecule type" value="Genomic_DNA"/>
</dbReference>
<evidence type="ECO:0000256" key="1">
    <source>
        <dbReference type="SAM" id="SignalP"/>
    </source>
</evidence>
<proteinExistence type="predicted"/>
<protein>
    <recommendedName>
        <fullName evidence="4">DUF1566 domain-containing protein</fullName>
    </recommendedName>
</protein>
<sequence length="344" mass="37768">MKFKYTVLNLSMSLFSFSLLAAPSGSIGNSPNEGGNQDKAYIDGFPFTYCRSNTAKISTDDCTFVSVPDNTDIEDLGKMTYQDVTNAIDPGINEFSDIVASLQGVQGWSIPAPNQMEYLKSNGYLRQTLDNKVATYVVLNEGDYYEYTIDGGLSDKVSASAFYLPAYIRNGGLVPPPIDEETPNLGVCPTGVTLAGNCLDIFDAGSGKLFTNSPSVTYVDQNLSVRPTNTVLEEGTFGPLGRFYLFSQKLANQMCDEYSSKGLGGRSNWKLATKDDYYEDLAGKFGNMFKARGWPVHEDYMSSTFEHQGGDPFAFFVLLSTHSLPTTSNLFDVEYWYASCVSES</sequence>
<gene>
    <name evidence="2" type="ORF">GCM10007916_28780</name>
</gene>
<keyword evidence="3" id="KW-1185">Reference proteome</keyword>
<evidence type="ECO:0000313" key="3">
    <source>
        <dbReference type="Proteomes" id="UP001157353"/>
    </source>
</evidence>
<feature type="chain" id="PRO_5047288116" description="DUF1566 domain-containing protein" evidence="1">
    <location>
        <begin position="22"/>
        <end position="344"/>
    </location>
</feature>
<feature type="signal peptide" evidence="1">
    <location>
        <begin position="1"/>
        <end position="21"/>
    </location>
</feature>
<keyword evidence="1" id="KW-0732">Signal</keyword>
<dbReference type="RefSeq" id="WP_284204912.1">
    <property type="nucleotide sequence ID" value="NZ_BSPQ01000015.1"/>
</dbReference>
<evidence type="ECO:0000313" key="2">
    <source>
        <dbReference type="EMBL" id="GLS91808.1"/>
    </source>
</evidence>
<comment type="caution">
    <text evidence="2">The sequence shown here is derived from an EMBL/GenBank/DDBJ whole genome shotgun (WGS) entry which is preliminary data.</text>
</comment>
<dbReference type="Proteomes" id="UP001157353">
    <property type="component" value="Unassembled WGS sequence"/>
</dbReference>